<name>A0A2P2MBR9_RHIMU</name>
<organism evidence="2">
    <name type="scientific">Rhizophora mucronata</name>
    <name type="common">Asiatic mangrove</name>
    <dbReference type="NCBI Taxonomy" id="61149"/>
    <lineage>
        <taxon>Eukaryota</taxon>
        <taxon>Viridiplantae</taxon>
        <taxon>Streptophyta</taxon>
        <taxon>Embryophyta</taxon>
        <taxon>Tracheophyta</taxon>
        <taxon>Spermatophyta</taxon>
        <taxon>Magnoliopsida</taxon>
        <taxon>eudicotyledons</taxon>
        <taxon>Gunneridae</taxon>
        <taxon>Pentapetalae</taxon>
        <taxon>rosids</taxon>
        <taxon>fabids</taxon>
        <taxon>Malpighiales</taxon>
        <taxon>Rhizophoraceae</taxon>
        <taxon>Rhizophora</taxon>
    </lineage>
</organism>
<dbReference type="PANTHER" id="PTHR34710">
    <property type="entry name" value="OS03G0834100 PROTEIN"/>
    <property type="match status" value="1"/>
</dbReference>
<dbReference type="AlphaFoldDB" id="A0A2P2MBR9"/>
<dbReference type="EMBL" id="GGEC01047165">
    <property type="protein sequence ID" value="MBX27649.1"/>
    <property type="molecule type" value="Transcribed_RNA"/>
</dbReference>
<reference evidence="2" key="1">
    <citation type="submission" date="2018-02" db="EMBL/GenBank/DDBJ databases">
        <title>Rhizophora mucronata_Transcriptome.</title>
        <authorList>
            <person name="Meera S.P."/>
            <person name="Sreeshan A."/>
            <person name="Augustine A."/>
        </authorList>
    </citation>
    <scope>NUCLEOTIDE SEQUENCE</scope>
    <source>
        <tissue evidence="2">Leaf</tissue>
    </source>
</reference>
<sequence>MCLFAVASGSTSTLRLKPKMLPAHTQLSVFFFAELTLADPNNMEVTTCVALESEFSGGIGCTFCRFAGKKIRHPAQGFERGLTTIVVEKPGYHPSVSADGTFDFEGWYARKYRNVHLSRPPRRPPPFRTAGKEPCRSQTIDCAKTALPHYNKEMGKDFELVEPVHSGAFMYRPPSHICPSIWCHANFMAKPRIADCGDSSPKLFFAEIHYGKKEEVTLCTILEGNDCGK</sequence>
<proteinExistence type="predicted"/>
<dbReference type="PANTHER" id="PTHR34710:SF20">
    <property type="entry name" value="OS10G0550200 PROTEIN"/>
    <property type="match status" value="1"/>
</dbReference>
<dbReference type="InterPro" id="IPR022059">
    <property type="entry name" value="DUF3615"/>
</dbReference>
<evidence type="ECO:0000313" key="2">
    <source>
        <dbReference type="EMBL" id="MBX27649.1"/>
    </source>
</evidence>
<accession>A0A2P2MBR9</accession>
<evidence type="ECO:0000259" key="1">
    <source>
        <dbReference type="Pfam" id="PF12274"/>
    </source>
</evidence>
<dbReference type="Pfam" id="PF12274">
    <property type="entry name" value="DUF3615"/>
    <property type="match status" value="1"/>
</dbReference>
<feature type="domain" description="DUF3615" evidence="1">
    <location>
        <begin position="143"/>
        <end position="226"/>
    </location>
</feature>
<protein>
    <recommendedName>
        <fullName evidence="1">DUF3615 domain-containing protein</fullName>
    </recommendedName>
</protein>